<dbReference type="AlphaFoldDB" id="A0A0N8KQT5"/>
<accession>A0A0N8KQT5</accession>
<organism evidence="1 2">
    <name type="scientific">Candidatus Methanoperedens nitratireducens</name>
    <dbReference type="NCBI Taxonomy" id="1392998"/>
    <lineage>
        <taxon>Archaea</taxon>
        <taxon>Methanobacteriati</taxon>
        <taxon>Methanobacteriota</taxon>
        <taxon>Stenosarchaea group</taxon>
        <taxon>Methanomicrobia</taxon>
        <taxon>Methanosarcinales</taxon>
        <taxon>ANME-2 cluster</taxon>
        <taxon>Candidatus Methanoperedentaceae</taxon>
        <taxon>Candidatus Methanoperedens</taxon>
    </lineage>
</organism>
<protein>
    <submittedName>
        <fullName evidence="1">Uncharacterized protein</fullName>
    </submittedName>
</protein>
<proteinExistence type="predicted"/>
<dbReference type="EMBL" id="LKCM01000186">
    <property type="protein sequence ID" value="KPQ43034.1"/>
    <property type="molecule type" value="Genomic_DNA"/>
</dbReference>
<reference evidence="1 2" key="1">
    <citation type="submission" date="2015-09" db="EMBL/GenBank/DDBJ databases">
        <title>A metagenomics-based metabolic model of nitrate-dependent anaerobic oxidation of methane by Methanoperedens-like archaea.</title>
        <authorList>
            <person name="Arshad A."/>
            <person name="Speth D.R."/>
            <person name="De Graaf R.M."/>
            <person name="Op Den Camp H.J."/>
            <person name="Jetten M.S."/>
            <person name="Welte C.U."/>
        </authorList>
    </citation>
    <scope>NUCLEOTIDE SEQUENCE [LARGE SCALE GENOMIC DNA]</scope>
</reference>
<name>A0A0N8KQT5_9EURY</name>
<comment type="caution">
    <text evidence="1">The sequence shown here is derived from an EMBL/GenBank/DDBJ whole genome shotgun (WGS) entry which is preliminary data.</text>
</comment>
<dbReference type="Proteomes" id="UP000050360">
    <property type="component" value="Unassembled WGS sequence"/>
</dbReference>
<evidence type="ECO:0000313" key="1">
    <source>
        <dbReference type="EMBL" id="KPQ43034.1"/>
    </source>
</evidence>
<sequence>MKRKMILPVVSIIAFFMQSASAISASSAPEEDILNLPGGNATFGDNSGAFDEVQIPGI</sequence>
<gene>
    <name evidence="1" type="ORF">MPEBLZ_02418</name>
</gene>
<evidence type="ECO:0000313" key="2">
    <source>
        <dbReference type="Proteomes" id="UP000050360"/>
    </source>
</evidence>